<keyword evidence="2" id="KW-0813">Transport</keyword>
<protein>
    <recommendedName>
        <fullName evidence="1">Trk system potassium uptake protein TrkA</fullName>
    </recommendedName>
</protein>
<feature type="domain" description="RCK N-terminal" evidence="7">
    <location>
        <begin position="1"/>
        <end position="120"/>
    </location>
</feature>
<dbReference type="PANTHER" id="PTHR43833">
    <property type="entry name" value="POTASSIUM CHANNEL PROTEIN 2-RELATED-RELATED"/>
    <property type="match status" value="1"/>
</dbReference>
<dbReference type="Gene3D" id="3.40.50.720">
    <property type="entry name" value="NAD(P)-binding Rossmann-like Domain"/>
    <property type="match status" value="2"/>
</dbReference>
<reference evidence="9" key="1">
    <citation type="submission" date="2020-10" db="EMBL/GenBank/DDBJ databases">
        <authorList>
            <person name="Gilroy R."/>
        </authorList>
    </citation>
    <scope>NUCLEOTIDE SEQUENCE</scope>
    <source>
        <strain evidence="9">ChiGjej2B2-16831</strain>
    </source>
</reference>
<dbReference type="GO" id="GO:0005886">
    <property type="term" value="C:plasma membrane"/>
    <property type="evidence" value="ECO:0007669"/>
    <property type="project" value="InterPro"/>
</dbReference>
<dbReference type="NCBIfam" id="NF007041">
    <property type="entry name" value="PRK09496.3-4"/>
    <property type="match status" value="1"/>
</dbReference>
<dbReference type="Pfam" id="PF02254">
    <property type="entry name" value="TrkA_N"/>
    <property type="match status" value="2"/>
</dbReference>
<dbReference type="InterPro" id="IPR036291">
    <property type="entry name" value="NAD(P)-bd_dom_sf"/>
</dbReference>
<dbReference type="PROSITE" id="PS51202">
    <property type="entry name" value="RCK_C"/>
    <property type="match status" value="2"/>
</dbReference>
<dbReference type="PROSITE" id="PS51201">
    <property type="entry name" value="RCK_N"/>
    <property type="match status" value="2"/>
</dbReference>
<dbReference type="SUPFAM" id="SSF51735">
    <property type="entry name" value="NAD(P)-binding Rossmann-fold domains"/>
    <property type="match status" value="2"/>
</dbReference>
<gene>
    <name evidence="9" type="primary">trkA</name>
    <name evidence="9" type="ORF">IAD24_03345</name>
</gene>
<evidence type="ECO:0000256" key="2">
    <source>
        <dbReference type="ARBA" id="ARBA00022448"/>
    </source>
</evidence>
<dbReference type="InterPro" id="IPR050721">
    <property type="entry name" value="Trk_Ktr_HKT_K-transport"/>
</dbReference>
<dbReference type="GO" id="GO:0015079">
    <property type="term" value="F:potassium ion transmembrane transporter activity"/>
    <property type="evidence" value="ECO:0007669"/>
    <property type="project" value="InterPro"/>
</dbReference>
<feature type="domain" description="RCK N-terminal" evidence="7">
    <location>
        <begin position="228"/>
        <end position="345"/>
    </location>
</feature>
<evidence type="ECO:0000256" key="6">
    <source>
        <dbReference type="ARBA" id="ARBA00023065"/>
    </source>
</evidence>
<dbReference type="PRINTS" id="PR00335">
    <property type="entry name" value="KUPTAKETRKA"/>
</dbReference>
<evidence type="ECO:0000313" key="10">
    <source>
        <dbReference type="Proteomes" id="UP000824128"/>
    </source>
</evidence>
<dbReference type="PANTHER" id="PTHR43833:SF5">
    <property type="entry name" value="TRK SYSTEM POTASSIUM UPTAKE PROTEIN TRKA"/>
    <property type="match status" value="1"/>
</dbReference>
<name>A0A9D1N2Y9_9FIRM</name>
<reference evidence="9" key="2">
    <citation type="journal article" date="2021" name="PeerJ">
        <title>Extensive microbial diversity within the chicken gut microbiome revealed by metagenomics and culture.</title>
        <authorList>
            <person name="Gilroy R."/>
            <person name="Ravi A."/>
            <person name="Getino M."/>
            <person name="Pursley I."/>
            <person name="Horton D.L."/>
            <person name="Alikhan N.F."/>
            <person name="Baker D."/>
            <person name="Gharbi K."/>
            <person name="Hall N."/>
            <person name="Watson M."/>
            <person name="Adriaenssens E.M."/>
            <person name="Foster-Nyarko E."/>
            <person name="Jarju S."/>
            <person name="Secka A."/>
            <person name="Antonio M."/>
            <person name="Oren A."/>
            <person name="Chaudhuri R.R."/>
            <person name="La Ragione R."/>
            <person name="Hildebrand F."/>
            <person name="Pallen M.J."/>
        </authorList>
    </citation>
    <scope>NUCLEOTIDE SEQUENCE</scope>
    <source>
        <strain evidence="9">ChiGjej2B2-16831</strain>
    </source>
</reference>
<feature type="domain" description="RCK C-terminal" evidence="8">
    <location>
        <begin position="372"/>
        <end position="453"/>
    </location>
</feature>
<keyword evidence="5" id="KW-0520">NAD</keyword>
<dbReference type="EMBL" id="DVNZ01000106">
    <property type="protein sequence ID" value="HIU94172.1"/>
    <property type="molecule type" value="Genomic_DNA"/>
</dbReference>
<evidence type="ECO:0000256" key="1">
    <source>
        <dbReference type="ARBA" id="ARBA00017378"/>
    </source>
</evidence>
<evidence type="ECO:0000256" key="4">
    <source>
        <dbReference type="ARBA" id="ARBA00022958"/>
    </source>
</evidence>
<accession>A0A9D1N2Y9</accession>
<dbReference type="AlphaFoldDB" id="A0A9D1N2Y9"/>
<dbReference type="InterPro" id="IPR006036">
    <property type="entry name" value="K_uptake_TrkA"/>
</dbReference>
<dbReference type="NCBIfam" id="NF007039">
    <property type="entry name" value="PRK09496.3-2"/>
    <property type="match status" value="1"/>
</dbReference>
<dbReference type="SUPFAM" id="SSF116726">
    <property type="entry name" value="TrkA C-terminal domain-like"/>
    <property type="match status" value="2"/>
</dbReference>
<keyword evidence="6" id="KW-0406">Ion transport</keyword>
<keyword evidence="4" id="KW-0630">Potassium</keyword>
<evidence type="ECO:0000313" key="9">
    <source>
        <dbReference type="EMBL" id="HIU94172.1"/>
    </source>
</evidence>
<keyword evidence="3" id="KW-0633">Potassium transport</keyword>
<dbReference type="InterPro" id="IPR003148">
    <property type="entry name" value="RCK_N"/>
</dbReference>
<organism evidence="9 10">
    <name type="scientific">Candidatus Aphodomorpha intestinavium</name>
    <dbReference type="NCBI Taxonomy" id="2840672"/>
    <lineage>
        <taxon>Bacteria</taxon>
        <taxon>Bacillati</taxon>
        <taxon>Bacillota</taxon>
        <taxon>Clostridia</taxon>
        <taxon>Eubacteriales</taxon>
        <taxon>Candidatus Aphodomorpha</taxon>
    </lineage>
</organism>
<comment type="caution">
    <text evidence="9">The sequence shown here is derived from an EMBL/GenBank/DDBJ whole genome shotgun (WGS) entry which is preliminary data.</text>
</comment>
<proteinExistence type="predicted"/>
<evidence type="ECO:0000256" key="3">
    <source>
        <dbReference type="ARBA" id="ARBA00022538"/>
    </source>
</evidence>
<dbReference type="Proteomes" id="UP000824128">
    <property type="component" value="Unassembled WGS sequence"/>
</dbReference>
<dbReference type="NCBIfam" id="NF007031">
    <property type="entry name" value="PRK09496.1-2"/>
    <property type="match status" value="1"/>
</dbReference>
<evidence type="ECO:0000259" key="7">
    <source>
        <dbReference type="PROSITE" id="PS51201"/>
    </source>
</evidence>
<dbReference type="NCBIfam" id="NF007033">
    <property type="entry name" value="PRK09496.1-5"/>
    <property type="match status" value="1"/>
</dbReference>
<dbReference type="Pfam" id="PF02080">
    <property type="entry name" value="TrkA_C"/>
    <property type="match status" value="1"/>
</dbReference>
<evidence type="ECO:0000256" key="5">
    <source>
        <dbReference type="ARBA" id="ARBA00023027"/>
    </source>
</evidence>
<feature type="domain" description="RCK C-terminal" evidence="8">
    <location>
        <begin position="140"/>
        <end position="224"/>
    </location>
</feature>
<dbReference type="InterPro" id="IPR006037">
    <property type="entry name" value="RCK_C"/>
</dbReference>
<evidence type="ECO:0000259" key="8">
    <source>
        <dbReference type="PROSITE" id="PS51202"/>
    </source>
</evidence>
<dbReference type="Gene3D" id="3.30.70.1450">
    <property type="entry name" value="Regulator of K+ conductance, C-terminal domain"/>
    <property type="match status" value="2"/>
</dbReference>
<dbReference type="InterPro" id="IPR036721">
    <property type="entry name" value="RCK_C_sf"/>
</dbReference>
<sequence length="454" mass="48633">MRIFIVGCGKIGQTLARQLVDEAHDVTVVDTDGQVLEKIGNMLDVICYEGNGASYLALRDAGAGEADLVIAVTESDEVNMLCCLTAHKLGAKNTVARVRNPEYFDQLYFLKEDLGLSMVINPELTAAQEIARILRIPSAARVELFAKGRAELVSFRLPADSPVIGAPLSQLPQKLGARVLFCAVDRGGDVSIPDGAFELRAGDRVYLTGAAAEIAEAFRRMGMVSSRVRDVIIAGGGRITYYLANSLVRAGMRVKIIERDAERAAELGALLPKCTVLRGSMADHELLLEEGLAGADAFVALTGLDEGNILAAMYAASSGARKVIAKVNNENLTRLIRDSSLESAISPRDLTANRIVAYVRSVNASLESSNIESLFQIVGGKVEVLEFRAGREGAYLRVPLKDLALRPGVLIACLVRSGRAHIPGGMDSIEPGDGVLVVTKDHHLTELSDILAEQ</sequence>